<feature type="compositionally biased region" description="Basic and acidic residues" evidence="1">
    <location>
        <begin position="800"/>
        <end position="814"/>
    </location>
</feature>
<reference evidence="3" key="1">
    <citation type="submission" date="2022-11" db="EMBL/GenBank/DDBJ databases">
        <title>Chromosomal genome sequence assembly and mating type (MAT) locus characterization of the leprose asexual lichenized fungus Lepraria neglecta (Nyl.) Erichsen.</title>
        <authorList>
            <person name="Allen J.L."/>
            <person name="Pfeffer B."/>
        </authorList>
    </citation>
    <scope>NUCLEOTIDE SEQUENCE</scope>
    <source>
        <strain evidence="3">Allen 5258</strain>
    </source>
</reference>
<dbReference type="PANTHER" id="PTHR43433:SF10">
    <property type="entry name" value="AB HYDROLASE-1 DOMAIN-CONTAINING PROTEIN"/>
    <property type="match status" value="1"/>
</dbReference>
<sequence>MLGQSNGPPIPERTSARTSNSRTREERRSKHERRRRSLPAASRGDARQRDSNRVVVQPASTEVISSLIETLSAISSPAEHHFDSLPRIASSHSTPNSPRPWQSDFQEPGSSTNQGGPIFASLLGNSKRAHGVDASYFLHPDHASIRVTAPKGAPQQQDYKEPEDPYDLGVETYRIGNLSIEPGPSITSAPSAETDKRKSVPTVRGVRSMRSLKSLGFKSSKDSLREPAELKVRKSKRGKENTRERLVIEHTTPPDSPSKPSPTRSRDGVPSSMPWENPIVPDRRSSMQSTNSPRKLYWNANDIAGNTSNIKGEHNIPGIDYIPARDSSKRHSLGMGSSHRRRLSKQSEPGSIPETEKASLESHSISLKQALQEVHDDPAGDVVSRRIKELKDQKLKRERSSMEEASGFLTAPETPIRNLSPSPSVVAQKPVAVSTPTVEDTPLAVDVDKAKLVEDNEESAPSPAIAQKAKRSSGTYAMSFSTHPSLLGLANGIKATADRESPANNKDDGPTRSVTSPQRSNSRLLKRLSQHGSPATAGKHRRTRSNPLTQQANRNTSYQMESVDPIEDEVREYLVSSRLNQKISHSQTGRAISFSEVGDPQGSAVFCCVGMGLTRFLTAFYDELASTLKLRLITPDRPGVGGSEPHADGSDTPLAWPDDVRAICEHLKITKFSIMAHSAGAIYALATALRMPQHIRCRVHLLAPWIPPSQMSSAGAQQEPLPASALPYSQRFLRALPTTFLRAANSNFLSTTSASITTSLPKSPRHANRSTLIRNEASAADIYADPSGDRNASSPSTKVRRSEVDPDYAKENPRPVRRGSATANGNSAYEGLTKEERKSKYDARLTEAIWEAATTGANPAVDLLVCLERRQPIGFRYLDITRAVVIHHGSKDTRVPVENVKWLGKTMRRCEVRILEGEGHGLMASAMVMGNVLMEMAQEWDNWNRVVKGKAGN</sequence>
<protein>
    <recommendedName>
        <fullName evidence="2">AB hydrolase-1 domain-containing protein</fullName>
    </recommendedName>
</protein>
<feature type="region of interest" description="Disordered" evidence="1">
    <location>
        <begin position="1"/>
        <end position="60"/>
    </location>
</feature>
<feature type="compositionally biased region" description="Basic residues" evidence="1">
    <location>
        <begin position="328"/>
        <end position="344"/>
    </location>
</feature>
<dbReference type="InterPro" id="IPR000073">
    <property type="entry name" value="AB_hydrolase_1"/>
</dbReference>
<gene>
    <name evidence="3" type="ORF">OEA41_005267</name>
</gene>
<name>A0AAE0DGM3_9LECA</name>
<evidence type="ECO:0000313" key="3">
    <source>
        <dbReference type="EMBL" id="KAK3168819.1"/>
    </source>
</evidence>
<dbReference type="EMBL" id="JASNWA010000010">
    <property type="protein sequence ID" value="KAK3168819.1"/>
    <property type="molecule type" value="Genomic_DNA"/>
</dbReference>
<feature type="compositionally biased region" description="Basic and acidic residues" evidence="1">
    <location>
        <begin position="498"/>
        <end position="510"/>
    </location>
</feature>
<feature type="region of interest" description="Disordered" evidence="1">
    <location>
        <begin position="179"/>
        <end position="292"/>
    </location>
</feature>
<dbReference type="PANTHER" id="PTHR43433">
    <property type="entry name" value="HYDROLASE, ALPHA/BETA FOLD FAMILY PROTEIN"/>
    <property type="match status" value="1"/>
</dbReference>
<dbReference type="Gene3D" id="3.40.50.1820">
    <property type="entry name" value="alpha/beta hydrolase"/>
    <property type="match status" value="1"/>
</dbReference>
<comment type="caution">
    <text evidence="3">The sequence shown here is derived from an EMBL/GenBank/DDBJ whole genome shotgun (WGS) entry which is preliminary data.</text>
</comment>
<feature type="compositionally biased region" description="Low complexity" evidence="1">
    <location>
        <begin position="12"/>
        <end position="21"/>
    </location>
</feature>
<feature type="domain" description="AB hydrolase-1" evidence="2">
    <location>
        <begin position="627"/>
        <end position="713"/>
    </location>
</feature>
<dbReference type="InterPro" id="IPR050471">
    <property type="entry name" value="AB_hydrolase"/>
</dbReference>
<feature type="compositionally biased region" description="Basic and acidic residues" evidence="1">
    <location>
        <begin position="219"/>
        <end position="248"/>
    </location>
</feature>
<accession>A0AAE0DGM3</accession>
<feature type="compositionally biased region" description="Polar residues" evidence="1">
    <location>
        <begin position="545"/>
        <end position="560"/>
    </location>
</feature>
<feature type="region of interest" description="Disordered" evidence="1">
    <location>
        <begin position="498"/>
        <end position="562"/>
    </location>
</feature>
<proteinExistence type="predicted"/>
<feature type="compositionally biased region" description="Polar residues" evidence="1">
    <location>
        <begin position="512"/>
        <end position="523"/>
    </location>
</feature>
<evidence type="ECO:0000313" key="4">
    <source>
        <dbReference type="Proteomes" id="UP001276659"/>
    </source>
</evidence>
<evidence type="ECO:0000256" key="1">
    <source>
        <dbReference type="SAM" id="MobiDB-lite"/>
    </source>
</evidence>
<dbReference type="InterPro" id="IPR029058">
    <property type="entry name" value="AB_hydrolase_fold"/>
</dbReference>
<feature type="region of interest" description="Disordered" evidence="1">
    <location>
        <begin position="779"/>
        <end position="833"/>
    </location>
</feature>
<feature type="compositionally biased region" description="Polar residues" evidence="1">
    <location>
        <begin position="90"/>
        <end position="115"/>
    </location>
</feature>
<dbReference type="Proteomes" id="UP001276659">
    <property type="component" value="Unassembled WGS sequence"/>
</dbReference>
<organism evidence="3 4">
    <name type="scientific">Lepraria neglecta</name>
    <dbReference type="NCBI Taxonomy" id="209136"/>
    <lineage>
        <taxon>Eukaryota</taxon>
        <taxon>Fungi</taxon>
        <taxon>Dikarya</taxon>
        <taxon>Ascomycota</taxon>
        <taxon>Pezizomycotina</taxon>
        <taxon>Lecanoromycetes</taxon>
        <taxon>OSLEUM clade</taxon>
        <taxon>Lecanoromycetidae</taxon>
        <taxon>Lecanorales</taxon>
        <taxon>Lecanorineae</taxon>
        <taxon>Stereocaulaceae</taxon>
        <taxon>Lepraria</taxon>
    </lineage>
</organism>
<keyword evidence="4" id="KW-1185">Reference proteome</keyword>
<dbReference type="Pfam" id="PF00561">
    <property type="entry name" value="Abhydrolase_1"/>
    <property type="match status" value="1"/>
</dbReference>
<evidence type="ECO:0000259" key="2">
    <source>
        <dbReference type="Pfam" id="PF00561"/>
    </source>
</evidence>
<dbReference type="SUPFAM" id="SSF53474">
    <property type="entry name" value="alpha/beta-Hydrolases"/>
    <property type="match status" value="1"/>
</dbReference>
<dbReference type="AlphaFoldDB" id="A0AAE0DGM3"/>
<feature type="region of interest" description="Disordered" evidence="1">
    <location>
        <begin position="321"/>
        <end position="362"/>
    </location>
</feature>
<feature type="region of interest" description="Disordered" evidence="1">
    <location>
        <begin position="83"/>
        <end position="118"/>
    </location>
</feature>